<sequence>MAGMKRLLLASCCALVCSVLAAGCGGSSAALSPGRFAGTYNGTWVHTTDLTDAGTSTWTFSPDGAIDGTDTDPGRHTTFHVVGHIDAVGHVTTTSTPTGGDPATLTGTLAFDVQSRLSGILVWGVTPPLNYRYTLTRQ</sequence>
<evidence type="ECO:0008006" key="4">
    <source>
        <dbReference type="Google" id="ProtNLM"/>
    </source>
</evidence>
<feature type="signal peptide" evidence="1">
    <location>
        <begin position="1"/>
        <end position="21"/>
    </location>
</feature>
<keyword evidence="1" id="KW-0732">Signal</keyword>
<evidence type="ECO:0000313" key="3">
    <source>
        <dbReference type="Proteomes" id="UP000027982"/>
    </source>
</evidence>
<name>A0A068NMY7_FIMGI</name>
<dbReference type="AlphaFoldDB" id="A0A068NMY7"/>
<keyword evidence="3" id="KW-1185">Reference proteome</keyword>
<dbReference type="KEGG" id="fgi:OP10G_1463"/>
<dbReference type="EMBL" id="CP007139">
    <property type="protein sequence ID" value="AIE84831.1"/>
    <property type="molecule type" value="Genomic_DNA"/>
</dbReference>
<reference evidence="2 3" key="1">
    <citation type="journal article" date="2014" name="PLoS ONE">
        <title>The first complete genome sequence of the class fimbriimonadia in the phylum armatimonadetes.</title>
        <authorList>
            <person name="Hu Z.Y."/>
            <person name="Wang Y.Z."/>
            <person name="Im W.T."/>
            <person name="Wang S.Y."/>
            <person name="Zhao G.P."/>
            <person name="Zheng H.J."/>
            <person name="Quan Z.X."/>
        </authorList>
    </citation>
    <scope>NUCLEOTIDE SEQUENCE [LARGE SCALE GENOMIC DNA]</scope>
    <source>
        <strain evidence="2">Gsoil 348</strain>
    </source>
</reference>
<feature type="chain" id="PRO_5001651812" description="Lipocalin-like domain-containing protein" evidence="1">
    <location>
        <begin position="22"/>
        <end position="138"/>
    </location>
</feature>
<evidence type="ECO:0000256" key="1">
    <source>
        <dbReference type="SAM" id="SignalP"/>
    </source>
</evidence>
<evidence type="ECO:0000313" key="2">
    <source>
        <dbReference type="EMBL" id="AIE84831.1"/>
    </source>
</evidence>
<dbReference type="PROSITE" id="PS51257">
    <property type="entry name" value="PROKAR_LIPOPROTEIN"/>
    <property type="match status" value="1"/>
</dbReference>
<gene>
    <name evidence="2" type="ORF">OP10G_1463</name>
</gene>
<dbReference type="Proteomes" id="UP000027982">
    <property type="component" value="Chromosome"/>
</dbReference>
<dbReference type="HOGENOM" id="CLU_1852203_0_0_0"/>
<proteinExistence type="predicted"/>
<accession>A0A068NMY7</accession>
<organism evidence="2 3">
    <name type="scientific">Fimbriimonas ginsengisoli Gsoil 348</name>
    <dbReference type="NCBI Taxonomy" id="661478"/>
    <lineage>
        <taxon>Bacteria</taxon>
        <taxon>Bacillati</taxon>
        <taxon>Armatimonadota</taxon>
        <taxon>Fimbriimonadia</taxon>
        <taxon>Fimbriimonadales</taxon>
        <taxon>Fimbriimonadaceae</taxon>
        <taxon>Fimbriimonas</taxon>
    </lineage>
</organism>
<protein>
    <recommendedName>
        <fullName evidence="4">Lipocalin-like domain-containing protein</fullName>
    </recommendedName>
</protein>